<feature type="domain" description="Beta-lactamase hydrolase-like protein phosphatase-like" evidence="1">
    <location>
        <begin position="8"/>
        <end position="106"/>
    </location>
</feature>
<dbReference type="Proteomes" id="UP001526246">
    <property type="component" value="Unassembled WGS sequence"/>
</dbReference>
<dbReference type="GO" id="GO:0016740">
    <property type="term" value="F:transferase activity"/>
    <property type="evidence" value="ECO:0007669"/>
    <property type="project" value="UniProtKB-KW"/>
</dbReference>
<organism evidence="2 3">
    <name type="scientific">Sphingomonas arvum</name>
    <dbReference type="NCBI Taxonomy" id="2992113"/>
    <lineage>
        <taxon>Bacteria</taxon>
        <taxon>Pseudomonadati</taxon>
        <taxon>Pseudomonadota</taxon>
        <taxon>Alphaproteobacteria</taxon>
        <taxon>Sphingomonadales</taxon>
        <taxon>Sphingomonadaceae</taxon>
        <taxon>Sphingomonas</taxon>
    </lineage>
</organism>
<dbReference type="InterPro" id="IPR005939">
    <property type="entry name" value="BLH_phosphatase-like"/>
</dbReference>
<dbReference type="CDD" id="cd14503">
    <property type="entry name" value="PTP-bact"/>
    <property type="match status" value="1"/>
</dbReference>
<gene>
    <name evidence="2" type="ORF">OMW55_08205</name>
</gene>
<proteinExistence type="predicted"/>
<sequence length="135" mass="14107">MFKQLDGKTLVSGQITADDLSNAKAQGVTLVVNNRPDAEDPGQPTSDEIEAAAHAAGMDYCHIPIVRGMGPSDVELMRGAMARAGDGKLLAFCRSGMRSTLAWAVASREEGVPRDQLEKGAAAAGFSLAAVDHLL</sequence>
<dbReference type="NCBIfam" id="TIGR01244">
    <property type="entry name" value="TIGR01244 family sulfur transferase"/>
    <property type="match status" value="1"/>
</dbReference>
<evidence type="ECO:0000313" key="2">
    <source>
        <dbReference type="EMBL" id="MCW3797784.1"/>
    </source>
</evidence>
<dbReference type="EMBL" id="JAPDOB010000002">
    <property type="protein sequence ID" value="MCW3797784.1"/>
    <property type="molecule type" value="Genomic_DNA"/>
</dbReference>
<comment type="caution">
    <text evidence="2">The sequence shown here is derived from an EMBL/GenBank/DDBJ whole genome shotgun (WGS) entry which is preliminary data.</text>
</comment>
<protein>
    <submittedName>
        <fullName evidence="2">TIGR01244 family sulfur transferase</fullName>
    </submittedName>
</protein>
<keyword evidence="2" id="KW-0808">Transferase</keyword>
<dbReference type="RefSeq" id="WP_264882309.1">
    <property type="nucleotide sequence ID" value="NZ_JAPDOB010000002.1"/>
</dbReference>
<name>A0ABT3JFF2_9SPHN</name>
<accession>A0ABT3JFF2</accession>
<dbReference type="SUPFAM" id="SSF52799">
    <property type="entry name" value="(Phosphotyrosine protein) phosphatases II"/>
    <property type="match status" value="1"/>
</dbReference>
<keyword evidence="3" id="KW-1185">Reference proteome</keyword>
<evidence type="ECO:0000259" key="1">
    <source>
        <dbReference type="Pfam" id="PF04273"/>
    </source>
</evidence>
<reference evidence="2 3" key="1">
    <citation type="submission" date="2022-10" db="EMBL/GenBank/DDBJ databases">
        <title>Sphingomonas sp.</title>
        <authorList>
            <person name="Jin C."/>
        </authorList>
    </citation>
    <scope>NUCLEOTIDE SEQUENCE [LARGE SCALE GENOMIC DNA]</scope>
    <source>
        <strain evidence="2 3">BN140010</strain>
    </source>
</reference>
<evidence type="ECO:0000313" key="3">
    <source>
        <dbReference type="Proteomes" id="UP001526246"/>
    </source>
</evidence>
<dbReference type="Pfam" id="PF04273">
    <property type="entry name" value="BLH_phosphatase"/>
    <property type="match status" value="1"/>
</dbReference>
<dbReference type="InterPro" id="IPR029021">
    <property type="entry name" value="Prot-tyrosine_phosphatase-like"/>
</dbReference>
<dbReference type="Gene3D" id="3.90.190.10">
    <property type="entry name" value="Protein tyrosine phosphatase superfamily"/>
    <property type="match status" value="1"/>
</dbReference>